<dbReference type="PANTHER" id="PTHR43586:SF21">
    <property type="entry name" value="PYRIDOXAL PHOSPHATE (PLP)-DEPENDENT ASPARTATE AMINOTRANSFERASE SUPERFAMILY"/>
    <property type="match status" value="1"/>
</dbReference>
<dbReference type="RefSeq" id="WP_179546930.1">
    <property type="nucleotide sequence ID" value="NZ_BSEW01000001.1"/>
</dbReference>
<accession>A0A852SJR0</accession>
<dbReference type="InterPro" id="IPR015422">
    <property type="entry name" value="PyrdxlP-dep_Trfase_small"/>
</dbReference>
<dbReference type="Gene3D" id="3.40.640.10">
    <property type="entry name" value="Type I PLP-dependent aspartate aminotransferase-like (Major domain)"/>
    <property type="match status" value="1"/>
</dbReference>
<proteinExistence type="predicted"/>
<dbReference type="InterPro" id="IPR000192">
    <property type="entry name" value="Aminotrans_V_dom"/>
</dbReference>
<dbReference type="Gene3D" id="3.90.1150.10">
    <property type="entry name" value="Aspartate Aminotransferase, domain 1"/>
    <property type="match status" value="1"/>
</dbReference>
<evidence type="ECO:0000313" key="2">
    <source>
        <dbReference type="EMBL" id="NYD69643.1"/>
    </source>
</evidence>
<dbReference type="SUPFAM" id="SSF53383">
    <property type="entry name" value="PLP-dependent transferases"/>
    <property type="match status" value="1"/>
</dbReference>
<gene>
    <name evidence="2" type="ORF">BJ984_000801</name>
</gene>
<feature type="domain" description="Aminotransferase class V" evidence="1">
    <location>
        <begin position="59"/>
        <end position="307"/>
    </location>
</feature>
<dbReference type="Pfam" id="PF00266">
    <property type="entry name" value="Aminotran_5"/>
    <property type="match status" value="1"/>
</dbReference>
<comment type="caution">
    <text evidence="2">The sequence shown here is derived from an EMBL/GenBank/DDBJ whole genome shotgun (WGS) entry which is preliminary data.</text>
</comment>
<organism evidence="2 3">
    <name type="scientific">Herbiconiux flava</name>
    <dbReference type="NCBI Taxonomy" id="881268"/>
    <lineage>
        <taxon>Bacteria</taxon>
        <taxon>Bacillati</taxon>
        <taxon>Actinomycetota</taxon>
        <taxon>Actinomycetes</taxon>
        <taxon>Micrococcales</taxon>
        <taxon>Microbacteriaceae</taxon>
        <taxon>Herbiconiux</taxon>
    </lineage>
</organism>
<dbReference type="InterPro" id="IPR015421">
    <property type="entry name" value="PyrdxlP-dep_Trfase_major"/>
</dbReference>
<reference evidence="2 3" key="1">
    <citation type="submission" date="2020-07" db="EMBL/GenBank/DDBJ databases">
        <title>Sequencing the genomes of 1000 actinobacteria strains.</title>
        <authorList>
            <person name="Klenk H.-P."/>
        </authorList>
    </citation>
    <scope>NUCLEOTIDE SEQUENCE [LARGE SCALE GENOMIC DNA]</scope>
    <source>
        <strain evidence="2 3">DSM 26474</strain>
    </source>
</reference>
<protein>
    <submittedName>
        <fullName evidence="2">Selenocysteine lyase/cysteine desulfurase</fullName>
    </submittedName>
</protein>
<keyword evidence="3" id="KW-1185">Reference proteome</keyword>
<dbReference type="InterPro" id="IPR015424">
    <property type="entry name" value="PyrdxlP-dep_Trfase"/>
</dbReference>
<dbReference type="GO" id="GO:0016829">
    <property type="term" value="F:lyase activity"/>
    <property type="evidence" value="ECO:0007669"/>
    <property type="project" value="UniProtKB-KW"/>
</dbReference>
<dbReference type="AlphaFoldDB" id="A0A852SJR0"/>
<sequence>MTLLDAASALSVTELQQHFDARPGYLSACMVGVPPRETVAALRADLEAWAEGHRAPGAYGLAVERARAAYAQLVGVPVEWVAIGSQVSATAGVLAASLPEGSEVLLVEGDFSSMVFPFLVQQQLGRITVRCVPVEGLAEGIRSSTTLVAFSLVQSATGAVADAEAIVEAAERHGAATFCDTTQACGWMPVDASHFDVTVCHSYKWLCAPRGASFTTVRPSYLGRVQPLLAGWYSGDDVWGSCYGPAMQLAPDARRLDLSPAWPVWVGAAASLELFASADLSAVREHCVGLAEALRERLRAAGVASVGSADSAIVTWPDADGRAIAALTAADVAASARSGRCRVAFHVWNTADDVERVAAALGA</sequence>
<evidence type="ECO:0000259" key="1">
    <source>
        <dbReference type="Pfam" id="PF00266"/>
    </source>
</evidence>
<dbReference type="Proteomes" id="UP000549913">
    <property type="component" value="Unassembled WGS sequence"/>
</dbReference>
<evidence type="ECO:0000313" key="3">
    <source>
        <dbReference type="Proteomes" id="UP000549913"/>
    </source>
</evidence>
<name>A0A852SJR0_9MICO</name>
<dbReference type="PANTHER" id="PTHR43586">
    <property type="entry name" value="CYSTEINE DESULFURASE"/>
    <property type="match status" value="1"/>
</dbReference>
<keyword evidence="2" id="KW-0456">Lyase</keyword>
<dbReference type="EMBL" id="JACCBM010000001">
    <property type="protein sequence ID" value="NYD69643.1"/>
    <property type="molecule type" value="Genomic_DNA"/>
</dbReference>